<dbReference type="Pfam" id="PF01944">
    <property type="entry name" value="SpoIIM"/>
    <property type="match status" value="1"/>
</dbReference>
<dbReference type="InterPro" id="IPR014196">
    <property type="entry name" value="SpoIIM"/>
</dbReference>
<evidence type="ECO:0000313" key="3">
    <source>
        <dbReference type="Proteomes" id="UP000031829"/>
    </source>
</evidence>
<comment type="subunit">
    <text evidence="1">Component of the MPD complex composed of SpoIIM, SpoIIP and SpoIID.</text>
</comment>
<dbReference type="RefSeq" id="WP_013084941.1">
    <property type="nucleotide sequence ID" value="NZ_BCVB01000001.1"/>
</dbReference>
<evidence type="ECO:0000313" key="2">
    <source>
        <dbReference type="EMBL" id="AJI22032.1"/>
    </source>
</evidence>
<comment type="function">
    <text evidence="1">Required for complete septum migration and engulfment of the forespore compartment during sporulation. Required for stabilizing and recruiting of SpoIIP to the septal membrane.</text>
</comment>
<keyword evidence="1" id="KW-0749">Sporulation</keyword>
<reference evidence="2 3" key="1">
    <citation type="journal article" date="2015" name="Genome Announc.">
        <title>Complete genome sequences for 35 biothreat assay-relevant bacillus species.</title>
        <authorList>
            <person name="Johnson S.L."/>
            <person name="Daligault H.E."/>
            <person name="Davenport K.W."/>
            <person name="Jaissle J."/>
            <person name="Frey K.G."/>
            <person name="Ladner J.T."/>
            <person name="Broomall S.M."/>
            <person name="Bishop-Lilly K.A."/>
            <person name="Bruce D.C."/>
            <person name="Gibbons H.S."/>
            <person name="Coyne S.R."/>
            <person name="Lo C.C."/>
            <person name="Meincke L."/>
            <person name="Munk A.C."/>
            <person name="Koroleva G.I."/>
            <person name="Rosenzweig C.N."/>
            <person name="Palacios G.F."/>
            <person name="Redden C.L."/>
            <person name="Minogue T.D."/>
            <person name="Chain P.S."/>
        </authorList>
    </citation>
    <scope>NUCLEOTIDE SEQUENCE [LARGE SCALE GENOMIC DNA]</scope>
    <source>
        <strain evidence="3">ATCC 14581 / DSM 32 / JCM 2506 / NBRC 15308 / NCIMB 9376 / NCTC 10342 / NRRL B-14308 / VKM B-512</strain>
    </source>
</reference>
<keyword evidence="1" id="KW-1003">Cell membrane</keyword>
<dbReference type="NCBIfam" id="TIGR02831">
    <property type="entry name" value="spo_II_M"/>
    <property type="match status" value="1"/>
</dbReference>
<dbReference type="PATRIC" id="fig|592022.4.peg.4383"/>
<keyword evidence="1" id="KW-0812">Transmembrane</keyword>
<dbReference type="Proteomes" id="UP000031829">
    <property type="component" value="Chromosome"/>
</dbReference>
<dbReference type="GO" id="GO:0030435">
    <property type="term" value="P:sporulation resulting in formation of a cellular spore"/>
    <property type="evidence" value="ECO:0007669"/>
    <property type="project" value="UniProtKB-KW"/>
</dbReference>
<dbReference type="GO" id="GO:0005886">
    <property type="term" value="C:plasma membrane"/>
    <property type="evidence" value="ECO:0007669"/>
    <property type="project" value="UniProtKB-SubCell"/>
</dbReference>
<dbReference type="AlphaFoldDB" id="A0A0B6ALU1"/>
<name>A0A0B6ALU1_PRIM2</name>
<dbReference type="EMBL" id="CP009920">
    <property type="protein sequence ID" value="AJI22032.1"/>
    <property type="molecule type" value="Genomic_DNA"/>
</dbReference>
<dbReference type="InterPro" id="IPR002798">
    <property type="entry name" value="SpoIIM-like"/>
</dbReference>
<sequence length="214" mass="23785">MRKKQLPLSYARHFQENSSIYLFVTVLFLMGIIFGAIVVNSLTLDQKEDLYFYLNRFFGQVKSGEVASSVEMFQQSFFHNVKYLGLIWILGIAIIGLPVVLILLFLKGMVIGFTVGFLVNQMGLSGFALSFVSVMPQNIFLIPAFLILSAASVAFSLKLVRQQFFKKAAEPISASFLRYSGTMIAMICLVACAATIEAYVSPTLMKSVMALLNK</sequence>
<dbReference type="KEGG" id="bmeg:BG04_1317"/>
<dbReference type="HOGENOM" id="CLU_085980_0_0_9"/>
<dbReference type="GeneID" id="93644793"/>
<comment type="subcellular location">
    <subcellularLocation>
        <location evidence="1">Cell membrane</location>
        <topology evidence="1">Multi-pass membrane protein</topology>
    </subcellularLocation>
    <text evidence="1">Localizes to the sporulation septum and to the second division site within the mother cell. Before the start of engulfment localizes to the septal midpoint, then spreads throughout the septum prior to becoming enriched at the leading edge of the engulfing membrane, where it remains until the completion of membrane migration. Some remain partially trapped at the septum during engulfment and upon completion of engulfment become dispersed in the outer forespore membrane. Localization of the MPD complex to the septal membrane is dependent on SpoIIB.</text>
</comment>
<evidence type="ECO:0000256" key="1">
    <source>
        <dbReference type="PIRNR" id="PIRNR038973"/>
    </source>
</evidence>
<organism evidence="2 3">
    <name type="scientific">Priestia megaterium (strain ATCC 14581 / DSM 32 / CCUG 1817 / JCM 2506 / NBRC 15308 / NCIMB 9376 / NCTC 10342 / NRRL B-14308 / VKM B-512 / Ford 19)</name>
    <name type="common">Bacillus megaterium</name>
    <dbReference type="NCBI Taxonomy" id="1348623"/>
    <lineage>
        <taxon>Bacteria</taxon>
        <taxon>Bacillati</taxon>
        <taxon>Bacillota</taxon>
        <taxon>Bacilli</taxon>
        <taxon>Bacillales</taxon>
        <taxon>Bacillaceae</taxon>
        <taxon>Priestia</taxon>
    </lineage>
</organism>
<accession>A0A0B6ALU1</accession>
<proteinExistence type="predicted"/>
<keyword evidence="1" id="KW-0472">Membrane</keyword>
<gene>
    <name evidence="2" type="primary">spoIIM</name>
    <name evidence="2" type="ORF">BG04_1317</name>
</gene>
<dbReference type="PIRSF" id="PIRSF038973">
    <property type="entry name" value="SpoIIM"/>
    <property type="match status" value="1"/>
</dbReference>
<protein>
    <recommendedName>
        <fullName evidence="1">Stage II sporulation protein M</fullName>
    </recommendedName>
</protein>